<organism evidence="9 10">
    <name type="scientific">Tunturiibacter gelidiferens</name>
    <dbReference type="NCBI Taxonomy" id="3069689"/>
    <lineage>
        <taxon>Bacteria</taxon>
        <taxon>Pseudomonadati</taxon>
        <taxon>Acidobacteriota</taxon>
        <taxon>Terriglobia</taxon>
        <taxon>Terriglobales</taxon>
        <taxon>Acidobacteriaceae</taxon>
        <taxon>Tunturiibacter</taxon>
    </lineage>
</organism>
<feature type="compositionally biased region" description="Basic residues" evidence="8">
    <location>
        <begin position="218"/>
        <end position="235"/>
    </location>
</feature>
<evidence type="ECO:0000256" key="5">
    <source>
        <dbReference type="ARBA" id="ARBA00022801"/>
    </source>
</evidence>
<feature type="binding site" evidence="7">
    <location>
        <position position="111"/>
    </location>
    <ligand>
        <name>Zn(2+)</name>
        <dbReference type="ChEBI" id="CHEBI:29105"/>
        <note>catalytic</note>
    </ligand>
</feature>
<reference evidence="9 10" key="1">
    <citation type="submission" date="2020-08" db="EMBL/GenBank/DDBJ databases">
        <title>Genomic Encyclopedia of Type Strains, Phase IV (KMG-V): Genome sequencing to study the core and pangenomes of soil and plant-associated prokaryotes.</title>
        <authorList>
            <person name="Whitman W."/>
        </authorList>
    </citation>
    <scope>NUCLEOTIDE SEQUENCE [LARGE SCALE GENOMIC DNA]</scope>
    <source>
        <strain evidence="9 10">X5P2</strain>
    </source>
</reference>
<feature type="binding site" evidence="7">
    <location>
        <position position="117"/>
    </location>
    <ligand>
        <name>Zn(2+)</name>
        <dbReference type="ChEBI" id="CHEBI:29105"/>
        <note>catalytic</note>
    </ligand>
</feature>
<dbReference type="SUPFAM" id="SSF55486">
    <property type="entry name" value="Metalloproteases ('zincins'), catalytic domain"/>
    <property type="match status" value="1"/>
</dbReference>
<evidence type="ECO:0000256" key="2">
    <source>
        <dbReference type="ARBA" id="ARBA00022722"/>
    </source>
</evidence>
<dbReference type="RefSeq" id="WP_183975760.1">
    <property type="nucleotide sequence ID" value="NZ_JACHEB010000004.1"/>
</dbReference>
<keyword evidence="10" id="KW-1185">Reference proteome</keyword>
<evidence type="ECO:0000256" key="3">
    <source>
        <dbReference type="ARBA" id="ARBA00022723"/>
    </source>
</evidence>
<dbReference type="GO" id="GO:0006364">
    <property type="term" value="P:rRNA processing"/>
    <property type="evidence" value="ECO:0007669"/>
    <property type="project" value="UniProtKB-UniRule"/>
</dbReference>
<dbReference type="GO" id="GO:0004521">
    <property type="term" value="F:RNA endonuclease activity"/>
    <property type="evidence" value="ECO:0007669"/>
    <property type="project" value="UniProtKB-UniRule"/>
</dbReference>
<dbReference type="GO" id="GO:0004222">
    <property type="term" value="F:metalloendopeptidase activity"/>
    <property type="evidence" value="ECO:0007669"/>
    <property type="project" value="InterPro"/>
</dbReference>
<comment type="cofactor">
    <cofactor evidence="7">
        <name>Zn(2+)</name>
        <dbReference type="ChEBI" id="CHEBI:29105"/>
    </cofactor>
    <text evidence="7">Binds 1 zinc ion.</text>
</comment>
<dbReference type="NCBIfam" id="TIGR00043">
    <property type="entry name" value="rRNA maturation RNase YbeY"/>
    <property type="match status" value="1"/>
</dbReference>
<sequence length="235" mass="25684">MITIEPPSSLKENLSRPGLTSFLNRARLAVGLTGQVEVLLADDPTLRRLNKSFRGKNKPTDVLSFPTPDEIADTHAGDLAISLETAARQAATYSHSLRDEVRILLLHGLLHLSGLDHETDNGQMAAREATLRTKLKLSNTLIERTTALPRKSMTRAAKENSSRLKKSQPSSTKPSSAITKKSLSHSTKTSPTLTKKSSSRPKVAHYAAAVERPPHFARTTKKPKGTKIKNKRGAK</sequence>
<keyword evidence="5 7" id="KW-0378">Hydrolase</keyword>
<keyword evidence="7" id="KW-0963">Cytoplasm</keyword>
<keyword evidence="6 7" id="KW-0862">Zinc</keyword>
<comment type="similarity">
    <text evidence="1 7">Belongs to the endoribonuclease YbeY family.</text>
</comment>
<proteinExistence type="inferred from homology"/>
<dbReference type="InterPro" id="IPR002036">
    <property type="entry name" value="YbeY"/>
</dbReference>
<feature type="compositionally biased region" description="Low complexity" evidence="8">
    <location>
        <begin position="167"/>
        <end position="196"/>
    </location>
</feature>
<evidence type="ECO:0000256" key="1">
    <source>
        <dbReference type="ARBA" id="ARBA00010875"/>
    </source>
</evidence>
<evidence type="ECO:0000256" key="7">
    <source>
        <dbReference type="HAMAP-Rule" id="MF_00009"/>
    </source>
</evidence>
<evidence type="ECO:0000256" key="4">
    <source>
        <dbReference type="ARBA" id="ARBA00022759"/>
    </source>
</evidence>
<evidence type="ECO:0000313" key="9">
    <source>
        <dbReference type="EMBL" id="MBB5328344.1"/>
    </source>
</evidence>
<name>A0A9X0U3G5_9BACT</name>
<keyword evidence="7" id="KW-0690">Ribosome biogenesis</keyword>
<comment type="subcellular location">
    <subcellularLocation>
        <location evidence="7">Cytoplasm</location>
    </subcellularLocation>
</comment>
<keyword evidence="2 7" id="KW-0540">Nuclease</keyword>
<dbReference type="HAMAP" id="MF_00009">
    <property type="entry name" value="Endoribonucl_YbeY"/>
    <property type="match status" value="1"/>
</dbReference>
<gene>
    <name evidence="7" type="primary">ybeY</name>
    <name evidence="9" type="ORF">HDF14_001954</name>
</gene>
<dbReference type="InterPro" id="IPR023091">
    <property type="entry name" value="MetalPrtase_cat_dom_sf_prd"/>
</dbReference>
<evidence type="ECO:0000256" key="8">
    <source>
        <dbReference type="SAM" id="MobiDB-lite"/>
    </source>
</evidence>
<dbReference type="Gene3D" id="3.40.390.30">
    <property type="entry name" value="Metalloproteases ('zincins'), catalytic domain"/>
    <property type="match status" value="1"/>
</dbReference>
<dbReference type="Proteomes" id="UP000535182">
    <property type="component" value="Unassembled WGS sequence"/>
</dbReference>
<feature type="binding site" evidence="7">
    <location>
        <position position="107"/>
    </location>
    <ligand>
        <name>Zn(2+)</name>
        <dbReference type="ChEBI" id="CHEBI:29105"/>
        <note>catalytic</note>
    </ligand>
</feature>
<dbReference type="AlphaFoldDB" id="A0A9X0U3G5"/>
<dbReference type="EMBL" id="JACHEB010000004">
    <property type="protein sequence ID" value="MBB5328344.1"/>
    <property type="molecule type" value="Genomic_DNA"/>
</dbReference>
<evidence type="ECO:0000256" key="6">
    <source>
        <dbReference type="ARBA" id="ARBA00022833"/>
    </source>
</evidence>
<comment type="caution">
    <text evidence="9">The sequence shown here is derived from an EMBL/GenBank/DDBJ whole genome shotgun (WGS) entry which is preliminary data.</text>
</comment>
<dbReference type="GO" id="GO:0005737">
    <property type="term" value="C:cytoplasm"/>
    <property type="evidence" value="ECO:0007669"/>
    <property type="project" value="UniProtKB-SubCell"/>
</dbReference>
<accession>A0A9X0U3G5</accession>
<keyword evidence="3 7" id="KW-0479">Metal-binding</keyword>
<feature type="region of interest" description="Disordered" evidence="8">
    <location>
        <begin position="142"/>
        <end position="235"/>
    </location>
</feature>
<dbReference type="PANTHER" id="PTHR46986:SF1">
    <property type="entry name" value="ENDORIBONUCLEASE YBEY, CHLOROPLASTIC"/>
    <property type="match status" value="1"/>
</dbReference>
<protein>
    <recommendedName>
        <fullName evidence="7">Endoribonuclease YbeY</fullName>
        <ecNumber evidence="7">3.1.-.-</ecNumber>
    </recommendedName>
</protein>
<comment type="function">
    <text evidence="7">Single strand-specific metallo-endoribonuclease involved in late-stage 70S ribosome quality control and in maturation of the 3' terminus of the 16S rRNA.</text>
</comment>
<keyword evidence="7" id="KW-0698">rRNA processing</keyword>
<evidence type="ECO:0000313" key="10">
    <source>
        <dbReference type="Proteomes" id="UP000535182"/>
    </source>
</evidence>
<dbReference type="Pfam" id="PF02130">
    <property type="entry name" value="YbeY"/>
    <property type="match status" value="1"/>
</dbReference>
<dbReference type="EC" id="3.1.-.-" evidence="7"/>
<dbReference type="GO" id="GO:0008270">
    <property type="term" value="F:zinc ion binding"/>
    <property type="evidence" value="ECO:0007669"/>
    <property type="project" value="UniProtKB-UniRule"/>
</dbReference>
<dbReference type="PANTHER" id="PTHR46986">
    <property type="entry name" value="ENDORIBONUCLEASE YBEY, CHLOROPLASTIC"/>
    <property type="match status" value="1"/>
</dbReference>
<keyword evidence="4 7" id="KW-0255">Endonuclease</keyword>